<evidence type="ECO:0000313" key="6">
    <source>
        <dbReference type="EMBL" id="KAE8719757.1"/>
    </source>
</evidence>
<comment type="caution">
    <text evidence="6">The sequence shown here is derived from an EMBL/GenBank/DDBJ whole genome shotgun (WGS) entry which is preliminary data.</text>
</comment>
<dbReference type="InterPro" id="IPR040390">
    <property type="entry name" value="TIFY/JAZ"/>
</dbReference>
<reference evidence="6" key="1">
    <citation type="submission" date="2019-09" db="EMBL/GenBank/DDBJ databases">
        <title>Draft genome information of white flower Hibiscus syriacus.</title>
        <authorList>
            <person name="Kim Y.-M."/>
        </authorList>
    </citation>
    <scope>NUCLEOTIDE SEQUENCE [LARGE SCALE GENOMIC DNA]</scope>
    <source>
        <strain evidence="6">YM2019G1</strain>
    </source>
</reference>
<organism evidence="6 7">
    <name type="scientific">Hibiscus syriacus</name>
    <name type="common">Rose of Sharon</name>
    <dbReference type="NCBI Taxonomy" id="106335"/>
    <lineage>
        <taxon>Eukaryota</taxon>
        <taxon>Viridiplantae</taxon>
        <taxon>Streptophyta</taxon>
        <taxon>Embryophyta</taxon>
        <taxon>Tracheophyta</taxon>
        <taxon>Spermatophyta</taxon>
        <taxon>Magnoliopsida</taxon>
        <taxon>eudicotyledons</taxon>
        <taxon>Gunneridae</taxon>
        <taxon>Pentapetalae</taxon>
        <taxon>rosids</taxon>
        <taxon>malvids</taxon>
        <taxon>Malvales</taxon>
        <taxon>Malvaceae</taxon>
        <taxon>Malvoideae</taxon>
        <taxon>Hibiscus</taxon>
    </lineage>
</organism>
<feature type="region of interest" description="Disordered" evidence="3">
    <location>
        <begin position="119"/>
        <end position="152"/>
    </location>
</feature>
<feature type="signal peptide" evidence="4">
    <location>
        <begin position="1"/>
        <end position="18"/>
    </location>
</feature>
<evidence type="ECO:0000259" key="5">
    <source>
        <dbReference type="PROSITE" id="PS51320"/>
    </source>
</evidence>
<evidence type="ECO:0000256" key="4">
    <source>
        <dbReference type="SAM" id="SignalP"/>
    </source>
</evidence>
<proteinExistence type="inferred from homology"/>
<keyword evidence="4" id="KW-0732">Signal</keyword>
<dbReference type="PANTHER" id="PTHR33077:SF125">
    <property type="entry name" value="PROTEIN TIFY"/>
    <property type="match status" value="1"/>
</dbReference>
<gene>
    <name evidence="6" type="ORF">F3Y22_tig00109926pilonHSYRG00165</name>
</gene>
<comment type="similarity">
    <text evidence="1 2">Belongs to the TIFY/JAZ family.</text>
</comment>
<feature type="chain" id="PRO_5025372076" description="Protein TIFY" evidence="4">
    <location>
        <begin position="19"/>
        <end position="251"/>
    </location>
</feature>
<dbReference type="PROSITE" id="PS51320">
    <property type="entry name" value="TIFY"/>
    <property type="match status" value="1"/>
</dbReference>
<feature type="compositionally biased region" description="Polar residues" evidence="3">
    <location>
        <begin position="203"/>
        <end position="212"/>
    </location>
</feature>
<accession>A0A6A3BUU8</accession>
<dbReference type="Pfam" id="PF09425">
    <property type="entry name" value="Jas_motif"/>
    <property type="match status" value="1"/>
</dbReference>
<dbReference type="PANTHER" id="PTHR33077">
    <property type="entry name" value="PROTEIN TIFY 4A-RELATED-RELATED"/>
    <property type="match status" value="1"/>
</dbReference>
<evidence type="ECO:0000256" key="1">
    <source>
        <dbReference type="ARBA" id="ARBA00008614"/>
    </source>
</evidence>
<keyword evidence="2" id="KW-0539">Nucleus</keyword>
<dbReference type="Pfam" id="PF06200">
    <property type="entry name" value="tify"/>
    <property type="match status" value="1"/>
</dbReference>
<dbReference type="GO" id="GO:0031347">
    <property type="term" value="P:regulation of defense response"/>
    <property type="evidence" value="ECO:0007669"/>
    <property type="project" value="UniProtKB-UniRule"/>
</dbReference>
<dbReference type="AlphaFoldDB" id="A0A6A3BUU8"/>
<keyword evidence="2" id="KW-1184">Jasmonic acid signaling pathway</keyword>
<dbReference type="GO" id="GO:0009611">
    <property type="term" value="P:response to wounding"/>
    <property type="evidence" value="ECO:0007669"/>
    <property type="project" value="UniProtKB-UniRule"/>
</dbReference>
<dbReference type="EMBL" id="VEPZ02000781">
    <property type="protein sequence ID" value="KAE8719757.1"/>
    <property type="molecule type" value="Genomic_DNA"/>
</dbReference>
<dbReference type="InterPro" id="IPR018467">
    <property type="entry name" value="CCT_CS"/>
</dbReference>
<dbReference type="InterPro" id="IPR010399">
    <property type="entry name" value="Tify_dom"/>
</dbReference>
<feature type="region of interest" description="Disordered" evidence="3">
    <location>
        <begin position="202"/>
        <end position="226"/>
    </location>
</feature>
<comment type="function">
    <text evidence="2">Repressor of jasmonate responses.</text>
</comment>
<dbReference type="GO" id="GO:0005634">
    <property type="term" value="C:nucleus"/>
    <property type="evidence" value="ECO:0007669"/>
    <property type="project" value="UniProtKB-SubCell"/>
</dbReference>
<sequence>MIFHFFWLCSIIKGFNYAVSFSNKVSAVPRFPSFKDAAQDDGPRKAAHDPIMSSGFMAIPPADSNQKPFSGITKEWYQIFGAPSQLTVFYAGSVCVYDDVSPEKAQDIMLLAGNGSSAAQSKTTLKTQAQTSVPRPSTSDAFPGGGSSGSNELTAATRIGAVPSASNQPEPPKFVNSVGSAMTTLIPAASLARFLEKRKERVTNTSPYSMSKKSPESMPLGSDGASFSDLRQINPLNATHLDRLAAIDDVR</sequence>
<protein>
    <recommendedName>
        <fullName evidence="2">Protein TIFY</fullName>
    </recommendedName>
    <alternativeName>
        <fullName evidence="2">Jasmonate ZIM domain-containing protein</fullName>
    </alternativeName>
</protein>
<keyword evidence="7" id="KW-1185">Reference proteome</keyword>
<comment type="subcellular location">
    <subcellularLocation>
        <location evidence="2">Nucleus</location>
    </subcellularLocation>
</comment>
<feature type="compositionally biased region" description="Polar residues" evidence="3">
    <location>
        <begin position="119"/>
        <end position="140"/>
    </location>
</feature>
<feature type="domain" description="Tify" evidence="5">
    <location>
        <begin position="79"/>
        <end position="114"/>
    </location>
</feature>
<dbReference type="SMART" id="SM00979">
    <property type="entry name" value="TIFY"/>
    <property type="match status" value="1"/>
</dbReference>
<evidence type="ECO:0000256" key="3">
    <source>
        <dbReference type="SAM" id="MobiDB-lite"/>
    </source>
</evidence>
<evidence type="ECO:0000256" key="2">
    <source>
        <dbReference type="RuleBase" id="RU369065"/>
    </source>
</evidence>
<evidence type="ECO:0000313" key="7">
    <source>
        <dbReference type="Proteomes" id="UP000436088"/>
    </source>
</evidence>
<name>A0A6A3BUU8_HIBSY</name>
<dbReference type="GO" id="GO:2000022">
    <property type="term" value="P:regulation of jasmonic acid mediated signaling pathway"/>
    <property type="evidence" value="ECO:0007669"/>
    <property type="project" value="UniProtKB-UniRule"/>
</dbReference>
<comment type="domain">
    <text evidence="2">The jas domain is required for interaction with COI1.</text>
</comment>
<dbReference type="Proteomes" id="UP000436088">
    <property type="component" value="Unassembled WGS sequence"/>
</dbReference>